<dbReference type="InterPro" id="IPR029063">
    <property type="entry name" value="SAM-dependent_MTases_sf"/>
</dbReference>
<dbReference type="Gene3D" id="3.40.50.150">
    <property type="entry name" value="Vaccinia Virus protein VP39"/>
    <property type="match status" value="1"/>
</dbReference>
<evidence type="ECO:0000259" key="3">
    <source>
        <dbReference type="Pfam" id="PF13649"/>
    </source>
</evidence>
<keyword evidence="1 4" id="KW-0489">Methyltransferase</keyword>
<dbReference type="Pfam" id="PF13649">
    <property type="entry name" value="Methyltransf_25"/>
    <property type="match status" value="1"/>
</dbReference>
<gene>
    <name evidence="4" type="ORF">UC8_41830</name>
</gene>
<accession>A0A5B9QW65</accession>
<keyword evidence="4" id="KW-0830">Ubiquinone</keyword>
<evidence type="ECO:0000256" key="2">
    <source>
        <dbReference type="ARBA" id="ARBA00022679"/>
    </source>
</evidence>
<evidence type="ECO:0000313" key="5">
    <source>
        <dbReference type="Proteomes" id="UP000325286"/>
    </source>
</evidence>
<reference evidence="4 5" key="1">
    <citation type="submission" date="2019-08" db="EMBL/GenBank/DDBJ databases">
        <title>Deep-cultivation of Planctomycetes and their phenomic and genomic characterization uncovers novel biology.</title>
        <authorList>
            <person name="Wiegand S."/>
            <person name="Jogler M."/>
            <person name="Boedeker C."/>
            <person name="Pinto D."/>
            <person name="Vollmers J."/>
            <person name="Rivas-Marin E."/>
            <person name="Kohn T."/>
            <person name="Peeters S.H."/>
            <person name="Heuer A."/>
            <person name="Rast P."/>
            <person name="Oberbeckmann S."/>
            <person name="Bunk B."/>
            <person name="Jeske O."/>
            <person name="Meyerdierks A."/>
            <person name="Storesund J.E."/>
            <person name="Kallscheuer N."/>
            <person name="Luecker S."/>
            <person name="Lage O.M."/>
            <person name="Pohl T."/>
            <person name="Merkel B.J."/>
            <person name="Hornburger P."/>
            <person name="Mueller R.-W."/>
            <person name="Bruemmer F."/>
            <person name="Labrenz M."/>
            <person name="Spormann A.M."/>
            <person name="Op den Camp H."/>
            <person name="Overmann J."/>
            <person name="Amann R."/>
            <person name="Jetten M.S.M."/>
            <person name="Mascher T."/>
            <person name="Medema M.H."/>
            <person name="Devos D.P."/>
            <person name="Kaster A.-K."/>
            <person name="Ovreas L."/>
            <person name="Rohde M."/>
            <person name="Galperin M.Y."/>
            <person name="Jogler C."/>
        </authorList>
    </citation>
    <scope>NUCLEOTIDE SEQUENCE [LARGE SCALE GENOMIC DNA]</scope>
    <source>
        <strain evidence="4 5">UC8</strain>
    </source>
</reference>
<name>A0A5B9QW65_9BACT</name>
<dbReference type="Proteomes" id="UP000325286">
    <property type="component" value="Chromosome"/>
</dbReference>
<dbReference type="GO" id="GO:0032259">
    <property type="term" value="P:methylation"/>
    <property type="evidence" value="ECO:0007669"/>
    <property type="project" value="UniProtKB-KW"/>
</dbReference>
<sequence>MNDPAARGYDRLAPWYQTLERMRFGGGLQRARVALLTDLPHCQHALFIGDGDGRLLQAFAVQQPQCRVTSIDISSRMLDRQRQRLGRRCAFAEEPQVRWVQADIRRCDISPQRYDLIVTAFHLDCFPEEEVGRLVERLEAALREQGCWYVVDFAIPRGGWRRLWARFWTAMMIAFFRWQTALATSSLPDVRQVFADRGWTVKGQRVSRGGMLYSVLLRRPSRTGPQVGDG</sequence>
<dbReference type="PANTHER" id="PTHR43861:SF1">
    <property type="entry name" value="TRANS-ACONITATE 2-METHYLTRANSFERASE"/>
    <property type="match status" value="1"/>
</dbReference>
<dbReference type="EMBL" id="CP042914">
    <property type="protein sequence ID" value="QEG42149.1"/>
    <property type="molecule type" value="Genomic_DNA"/>
</dbReference>
<dbReference type="GO" id="GO:0008168">
    <property type="term" value="F:methyltransferase activity"/>
    <property type="evidence" value="ECO:0007669"/>
    <property type="project" value="UniProtKB-KW"/>
</dbReference>
<dbReference type="PANTHER" id="PTHR43861">
    <property type="entry name" value="TRANS-ACONITATE 2-METHYLTRANSFERASE-RELATED"/>
    <property type="match status" value="1"/>
</dbReference>
<dbReference type="AlphaFoldDB" id="A0A5B9QW65"/>
<protein>
    <submittedName>
        <fullName evidence="4">Ubiquinone/menaquinone biosynthesis methyltransferase</fullName>
    </submittedName>
</protein>
<keyword evidence="2 4" id="KW-0808">Transferase</keyword>
<organism evidence="4 5">
    <name type="scientific">Roseimaritima ulvae</name>
    <dbReference type="NCBI Taxonomy" id="980254"/>
    <lineage>
        <taxon>Bacteria</taxon>
        <taxon>Pseudomonadati</taxon>
        <taxon>Planctomycetota</taxon>
        <taxon>Planctomycetia</taxon>
        <taxon>Pirellulales</taxon>
        <taxon>Pirellulaceae</taxon>
        <taxon>Roseimaritima</taxon>
    </lineage>
</organism>
<dbReference type="CDD" id="cd02440">
    <property type="entry name" value="AdoMet_MTases"/>
    <property type="match status" value="1"/>
</dbReference>
<dbReference type="SUPFAM" id="SSF53335">
    <property type="entry name" value="S-adenosyl-L-methionine-dependent methyltransferases"/>
    <property type="match status" value="1"/>
</dbReference>
<proteinExistence type="predicted"/>
<feature type="domain" description="Methyltransferase" evidence="3">
    <location>
        <begin position="47"/>
        <end position="146"/>
    </location>
</feature>
<evidence type="ECO:0000256" key="1">
    <source>
        <dbReference type="ARBA" id="ARBA00022603"/>
    </source>
</evidence>
<dbReference type="KEGG" id="rul:UC8_41830"/>
<evidence type="ECO:0000313" key="4">
    <source>
        <dbReference type="EMBL" id="QEG42149.1"/>
    </source>
</evidence>
<keyword evidence="5" id="KW-1185">Reference proteome</keyword>
<dbReference type="InterPro" id="IPR041698">
    <property type="entry name" value="Methyltransf_25"/>
</dbReference>
<dbReference type="RefSeq" id="WP_068136587.1">
    <property type="nucleotide sequence ID" value="NZ_CP042914.1"/>
</dbReference>